<name>A0AAE6JCC9_9SPHI</name>
<gene>
    <name evidence="1" type="ORF">DIU31_006030</name>
    <name evidence="2" type="ORF">J3L21_21680</name>
</gene>
<proteinExistence type="predicted"/>
<reference evidence="1 3" key="1">
    <citation type="submission" date="2019-08" db="EMBL/GenBank/DDBJ databases">
        <title>Comparative genome analysis confer to the adaptation heavy metal polluted environment.</title>
        <authorList>
            <person name="Li Y."/>
        </authorList>
    </citation>
    <scope>NUCLEOTIDE SEQUENCE [LARGE SCALE GENOMIC DNA]</scope>
    <source>
        <strain evidence="1 3">P2</strain>
    </source>
</reference>
<keyword evidence="4" id="KW-1185">Reference proteome</keyword>
<dbReference type="AlphaFoldDB" id="A0AAE6JCC9"/>
<evidence type="ECO:0000313" key="3">
    <source>
        <dbReference type="Proteomes" id="UP000250557"/>
    </source>
</evidence>
<dbReference type="EMBL" id="CP043451">
    <property type="protein sequence ID" value="QEM03099.1"/>
    <property type="molecule type" value="Genomic_DNA"/>
</dbReference>
<protein>
    <submittedName>
        <fullName evidence="1">Uncharacterized protein</fullName>
    </submittedName>
</protein>
<dbReference type="Proteomes" id="UP000663940">
    <property type="component" value="Chromosome"/>
</dbReference>
<evidence type="ECO:0000313" key="4">
    <source>
        <dbReference type="Proteomes" id="UP000663940"/>
    </source>
</evidence>
<dbReference type="RefSeq" id="WP_112656815.1">
    <property type="nucleotide sequence ID" value="NZ_CP043451.1"/>
</dbReference>
<evidence type="ECO:0000313" key="1">
    <source>
        <dbReference type="EMBL" id="QEM03099.1"/>
    </source>
</evidence>
<sequence>MEFKIGKQYPVKCAEIETDDERVYYIPVFEHLHADAQFGFALNHYHIDGRFYLHPPMQHLLNVVDGHTAAVIVPELAKTYSFIGIVEKIVMCVRLTTGLLIPDNPTEKQLPKIELYENWYKSFIGKSCKGKKCPHLGTDMQEKNGYLVCPMHDIYADPTSLKVIYKPKTL</sequence>
<reference evidence="2 4" key="2">
    <citation type="submission" date="2021-03" db="EMBL/GenBank/DDBJ databases">
        <title>Mucilaginibacter strains isolated from gold and copper mining confer multi heavy-metal resistance.</title>
        <authorList>
            <person name="Li Y."/>
        </authorList>
    </citation>
    <scope>NUCLEOTIDE SEQUENCE [LARGE SCALE GENOMIC DNA]</scope>
    <source>
        <strain evidence="2 4">P2-4</strain>
    </source>
</reference>
<dbReference type="EMBL" id="CP071880">
    <property type="protein sequence ID" value="QTE48149.1"/>
    <property type="molecule type" value="Genomic_DNA"/>
</dbReference>
<accession>A0AAE6JCC9</accession>
<evidence type="ECO:0000313" key="2">
    <source>
        <dbReference type="EMBL" id="QTE48149.1"/>
    </source>
</evidence>
<dbReference type="Proteomes" id="UP000250557">
    <property type="component" value="Chromosome"/>
</dbReference>
<organism evidence="1 3">
    <name type="scientific">Mucilaginibacter rubeus</name>
    <dbReference type="NCBI Taxonomy" id="2027860"/>
    <lineage>
        <taxon>Bacteria</taxon>
        <taxon>Pseudomonadati</taxon>
        <taxon>Bacteroidota</taxon>
        <taxon>Sphingobacteriia</taxon>
        <taxon>Sphingobacteriales</taxon>
        <taxon>Sphingobacteriaceae</taxon>
        <taxon>Mucilaginibacter</taxon>
    </lineage>
</organism>